<dbReference type="OrthoDB" id="953811at2"/>
<proteinExistence type="predicted"/>
<dbReference type="AlphaFoldDB" id="A0A1P9X1W6"/>
<gene>
    <name evidence="1" type="ORF">AWR27_21290</name>
</gene>
<dbReference type="STRING" id="1178516.AWR27_21290"/>
<organism evidence="1 2">
    <name type="scientific">Spirosoma montaniterrae</name>
    <dbReference type="NCBI Taxonomy" id="1178516"/>
    <lineage>
        <taxon>Bacteria</taxon>
        <taxon>Pseudomonadati</taxon>
        <taxon>Bacteroidota</taxon>
        <taxon>Cytophagia</taxon>
        <taxon>Cytophagales</taxon>
        <taxon>Cytophagaceae</taxon>
        <taxon>Spirosoma</taxon>
    </lineage>
</organism>
<dbReference type="EMBL" id="CP014263">
    <property type="protein sequence ID" value="AQG81619.1"/>
    <property type="molecule type" value="Genomic_DNA"/>
</dbReference>
<protein>
    <submittedName>
        <fullName evidence="1">Uncharacterized protein</fullName>
    </submittedName>
</protein>
<evidence type="ECO:0000313" key="2">
    <source>
        <dbReference type="Proteomes" id="UP000187941"/>
    </source>
</evidence>
<accession>A0A1P9X1W6</accession>
<reference evidence="1 2" key="1">
    <citation type="submission" date="2016-01" db="EMBL/GenBank/DDBJ databases">
        <authorList>
            <person name="Oliw E.H."/>
        </authorList>
    </citation>
    <scope>NUCLEOTIDE SEQUENCE [LARGE SCALE GENOMIC DNA]</scope>
    <source>
        <strain evidence="1 2">DY10</strain>
    </source>
</reference>
<dbReference type="RefSeq" id="WP_077133086.1">
    <property type="nucleotide sequence ID" value="NZ_CP014263.1"/>
</dbReference>
<dbReference type="KEGG" id="smon:AWR27_21290"/>
<dbReference type="Proteomes" id="UP000187941">
    <property type="component" value="Chromosome"/>
</dbReference>
<sequence length="428" mass="46203">MKNAIRIGTGLLILCLTDTGFAQNALYFTNGNRIAGAQLVELTDEKIKFAVKRGETMVNYSYRRENVLMAFNQDGHFLVTSDLNADPTQAQQQFRSFLMAQPRPIQTDLLVKAVPLTVIPATISYESDEVVNYQLPGGGAGSISKADLVGIVYRNGRHQILRDPGEAAPLLATVRQQLATGTGSVPDPTPQPAPAPAVAPVAAAVIAPAPIAPAVTESAPAPVAPAAVAPVPVTPAPQPMIAQTSLTSTPTTTPAPVAVDKPKLTDEEYQTYRTKALRKVDEFASYLNVITDKKLTGDEKDKAIEQAAKLFMPSATIEVTSASRPGSRRYPIRDYLTRLKLLPYSSAKVEWSEIQYIRELTQAADGNYYGTITGQQTFTGYGQGDNVLYSDVTQKNVRVKLQSYQKLIDGQGQVNWEVLLGNIGVANN</sequence>
<keyword evidence="2" id="KW-1185">Reference proteome</keyword>
<evidence type="ECO:0000313" key="1">
    <source>
        <dbReference type="EMBL" id="AQG81619.1"/>
    </source>
</evidence>
<name>A0A1P9X1W6_9BACT</name>